<sequence length="178" mass="18212">MVWKVFAALACVAAFARAQTISTTDQFGQTVVEVITVNPLAGATTTSIVSTIPAASKSSTATSTAPATIPNVQQGPVGVPGPTLPNQPTVYRYTTTDAAGDTLVLTDTFTVSFPPASTPSQTLTGSIIPFSVWQSLVGTNTVPVSNAALEKWRIPSTSLYVGGMLAAGLIGGAWVVLV</sequence>
<evidence type="ECO:0000313" key="3">
    <source>
        <dbReference type="EMBL" id="KLO04918.1"/>
    </source>
</evidence>
<evidence type="ECO:0000313" key="4">
    <source>
        <dbReference type="Proteomes" id="UP000053477"/>
    </source>
</evidence>
<feature type="transmembrane region" description="Helical" evidence="1">
    <location>
        <begin position="159"/>
        <end position="177"/>
    </location>
</feature>
<evidence type="ECO:0000256" key="1">
    <source>
        <dbReference type="SAM" id="Phobius"/>
    </source>
</evidence>
<accession>A0A0H2R647</accession>
<reference evidence="3 4" key="1">
    <citation type="submission" date="2015-04" db="EMBL/GenBank/DDBJ databases">
        <title>Complete genome sequence of Schizopora paradoxa KUC8140, a cosmopolitan wood degrader in East Asia.</title>
        <authorList>
            <consortium name="DOE Joint Genome Institute"/>
            <person name="Min B."/>
            <person name="Park H."/>
            <person name="Jang Y."/>
            <person name="Kim J.-J."/>
            <person name="Kim K.H."/>
            <person name="Pangilinan J."/>
            <person name="Lipzen A."/>
            <person name="Riley R."/>
            <person name="Grigoriev I.V."/>
            <person name="Spatafora J.W."/>
            <person name="Choi I.-G."/>
        </authorList>
    </citation>
    <scope>NUCLEOTIDE SEQUENCE [LARGE SCALE GENOMIC DNA]</scope>
    <source>
        <strain evidence="3 4">KUC8140</strain>
    </source>
</reference>
<dbReference type="InParanoid" id="A0A0H2R647"/>
<dbReference type="Proteomes" id="UP000053477">
    <property type="component" value="Unassembled WGS sequence"/>
</dbReference>
<keyword evidence="1" id="KW-1133">Transmembrane helix</keyword>
<dbReference type="EMBL" id="KQ086403">
    <property type="protein sequence ID" value="KLO04918.1"/>
    <property type="molecule type" value="Genomic_DNA"/>
</dbReference>
<proteinExistence type="predicted"/>
<name>A0A0H2R647_9AGAM</name>
<keyword evidence="2" id="KW-0732">Signal</keyword>
<protein>
    <submittedName>
        <fullName evidence="3">Uncharacterized protein</fullName>
    </submittedName>
</protein>
<feature type="signal peptide" evidence="2">
    <location>
        <begin position="1"/>
        <end position="18"/>
    </location>
</feature>
<evidence type="ECO:0000256" key="2">
    <source>
        <dbReference type="SAM" id="SignalP"/>
    </source>
</evidence>
<gene>
    <name evidence="3" type="ORF">SCHPADRAFT_911368</name>
</gene>
<feature type="chain" id="PRO_5005201312" evidence="2">
    <location>
        <begin position="19"/>
        <end position="178"/>
    </location>
</feature>
<keyword evidence="1" id="KW-0472">Membrane</keyword>
<dbReference type="AlphaFoldDB" id="A0A0H2R647"/>
<dbReference type="OrthoDB" id="3257429at2759"/>
<keyword evidence="4" id="KW-1185">Reference proteome</keyword>
<keyword evidence="1" id="KW-0812">Transmembrane</keyword>
<organism evidence="3 4">
    <name type="scientific">Schizopora paradoxa</name>
    <dbReference type="NCBI Taxonomy" id="27342"/>
    <lineage>
        <taxon>Eukaryota</taxon>
        <taxon>Fungi</taxon>
        <taxon>Dikarya</taxon>
        <taxon>Basidiomycota</taxon>
        <taxon>Agaricomycotina</taxon>
        <taxon>Agaricomycetes</taxon>
        <taxon>Hymenochaetales</taxon>
        <taxon>Schizoporaceae</taxon>
        <taxon>Schizopora</taxon>
    </lineage>
</organism>